<evidence type="ECO:0000256" key="8">
    <source>
        <dbReference type="ARBA" id="ARBA00023136"/>
    </source>
</evidence>
<proteinExistence type="inferred from homology"/>
<evidence type="ECO:0000256" key="4">
    <source>
        <dbReference type="ARBA" id="ARBA00022692"/>
    </source>
</evidence>
<dbReference type="InterPro" id="IPR032476">
    <property type="entry name" value="CPT_N"/>
</dbReference>
<comment type="caution">
    <text evidence="12">The sequence shown here is derived from an EMBL/GenBank/DDBJ whole genome shotgun (WGS) entry which is preliminary data.</text>
</comment>
<keyword evidence="9" id="KW-0012">Acyltransferase</keyword>
<evidence type="ECO:0000256" key="9">
    <source>
        <dbReference type="ARBA" id="ARBA00023315"/>
    </source>
</evidence>
<evidence type="ECO:0000256" key="3">
    <source>
        <dbReference type="ARBA" id="ARBA00022679"/>
    </source>
</evidence>
<keyword evidence="13" id="KW-1185">Reference proteome</keyword>
<keyword evidence="3 12" id="KW-0808">Transferase</keyword>
<comment type="subcellular location">
    <subcellularLocation>
        <location evidence="1">Membrane</location>
        <topology evidence="1">Multi-pass membrane protein</topology>
    </subcellularLocation>
</comment>
<gene>
    <name evidence="12" type="ORF">BSL78_11308</name>
</gene>
<feature type="transmembrane region" description="Helical" evidence="10">
    <location>
        <begin position="55"/>
        <end position="78"/>
    </location>
</feature>
<dbReference type="InterPro" id="IPR042231">
    <property type="entry name" value="Cho/carn_acyl_trans_2"/>
</dbReference>
<evidence type="ECO:0000313" key="13">
    <source>
        <dbReference type="Proteomes" id="UP000230750"/>
    </source>
</evidence>
<dbReference type="STRING" id="307972.A0A2G8KUU6"/>
<dbReference type="PANTHER" id="PTHR22589:SF31">
    <property type="entry name" value="CARNITINE O-PALMITOYLTRANSFERASE"/>
    <property type="match status" value="1"/>
</dbReference>
<dbReference type="GO" id="GO:0016020">
    <property type="term" value="C:membrane"/>
    <property type="evidence" value="ECO:0007669"/>
    <property type="project" value="UniProtKB-SubCell"/>
</dbReference>
<keyword evidence="7" id="KW-0443">Lipid metabolism</keyword>
<evidence type="ECO:0000256" key="6">
    <source>
        <dbReference type="ARBA" id="ARBA00022989"/>
    </source>
</evidence>
<evidence type="ECO:0000256" key="10">
    <source>
        <dbReference type="SAM" id="Phobius"/>
    </source>
</evidence>
<dbReference type="Pfam" id="PF00078">
    <property type="entry name" value="RVT_1"/>
    <property type="match status" value="1"/>
</dbReference>
<dbReference type="GO" id="GO:0004095">
    <property type="term" value="F:carnitine O-palmitoyltransferase activity"/>
    <property type="evidence" value="ECO:0007669"/>
    <property type="project" value="TreeGrafter"/>
</dbReference>
<dbReference type="Gene3D" id="6.10.250.1760">
    <property type="match status" value="1"/>
</dbReference>
<dbReference type="OrthoDB" id="240216at2759"/>
<dbReference type="Proteomes" id="UP000230750">
    <property type="component" value="Unassembled WGS sequence"/>
</dbReference>
<evidence type="ECO:0000256" key="1">
    <source>
        <dbReference type="ARBA" id="ARBA00004141"/>
    </source>
</evidence>
<organism evidence="12 13">
    <name type="scientific">Stichopus japonicus</name>
    <name type="common">Sea cucumber</name>
    <dbReference type="NCBI Taxonomy" id="307972"/>
    <lineage>
        <taxon>Eukaryota</taxon>
        <taxon>Metazoa</taxon>
        <taxon>Echinodermata</taxon>
        <taxon>Eleutherozoa</taxon>
        <taxon>Echinozoa</taxon>
        <taxon>Holothuroidea</taxon>
        <taxon>Aspidochirotacea</taxon>
        <taxon>Aspidochirotida</taxon>
        <taxon>Stichopodidae</taxon>
        <taxon>Apostichopus</taxon>
    </lineage>
</organism>
<feature type="transmembrane region" description="Helical" evidence="10">
    <location>
        <begin position="104"/>
        <end position="126"/>
    </location>
</feature>
<dbReference type="Pfam" id="PF00755">
    <property type="entry name" value="Carn_acyltransf"/>
    <property type="match status" value="1"/>
</dbReference>
<comment type="similarity">
    <text evidence="2">Belongs to the carnitine/choline acetyltransferase family.</text>
</comment>
<evidence type="ECO:0000256" key="2">
    <source>
        <dbReference type="ARBA" id="ARBA00005232"/>
    </source>
</evidence>
<dbReference type="Gene3D" id="3.30.559.70">
    <property type="entry name" value="Choline/Carnitine o-acyltransferase, domain 2"/>
    <property type="match status" value="1"/>
</dbReference>
<dbReference type="PROSITE" id="PS50878">
    <property type="entry name" value="RT_POL"/>
    <property type="match status" value="1"/>
</dbReference>
<dbReference type="Gene3D" id="3.30.559.10">
    <property type="entry name" value="Chloramphenicol acetyltransferase-like domain"/>
    <property type="match status" value="1"/>
</dbReference>
<sequence>MAEAHQAVALKFTITHEGKIDLDVNHEMLKEIYQTGRRTWIKKLKRLQNRMHRNTYPVSPATWLAVLTAVLACVYAQMDPSMGLIEIIRSNLLPSSFNKLTGTFISSFLFASLLWLGIIIFLRYSLKALLYYKGYMYEPRGRTSWSTTIWMAVMKTFCAKKPGLYSYQGSLPNMPVPALKDTTARYLKSVRGLLEDDEYDRISKLAKEFEDTVGPRFQRYLYLKWLWSTNYVSDWWEEYVYLRGRSPIMVNSNYYGMDTITCQLSYIQAARAANCVVALLQFRKLLDREDVKPIMGAGTVPLCSWQYERVFNTTRLPGIETDRMGTGTVPLCSWQYERVFNTTRLPGIETDRYHLKGRMGAGTVPLCSWQYERVFDMMGIAFGVPQGSIIGPLLFSIYINDLPSATSESQAILYADDTAVIYSSEKISEIQQVLSTDLILIGKWLVKNKLTLNVKKTKSMLFGTPTMMKRADPLILHYDSHDIEQVHVFRYLGVLLDSTLTFKDHLSMICKKISCRLGILGRVKKYLPHKYRIMVYNSLISPHFDYASCTWSNTCAKYKKCLVSLQGRAGRIILDLPRTAPTADVLSALSWIPIEQRWNYHRQVFMHKIHIAAAPDYLCDKYAHVSSSESATRALPLVVSAFHIPTLFGETSSNLPWG</sequence>
<name>A0A2G8KUU6_STIJA</name>
<evidence type="ECO:0000259" key="11">
    <source>
        <dbReference type="PROSITE" id="PS50878"/>
    </source>
</evidence>
<accession>A0A2G8KUU6</accession>
<dbReference type="UniPathway" id="UPA00659"/>
<reference evidence="12 13" key="1">
    <citation type="journal article" date="2017" name="PLoS Biol.">
        <title>The sea cucumber genome provides insights into morphological evolution and visceral regeneration.</title>
        <authorList>
            <person name="Zhang X."/>
            <person name="Sun L."/>
            <person name="Yuan J."/>
            <person name="Sun Y."/>
            <person name="Gao Y."/>
            <person name="Zhang L."/>
            <person name="Li S."/>
            <person name="Dai H."/>
            <person name="Hamel J.F."/>
            <person name="Liu C."/>
            <person name="Yu Y."/>
            <person name="Liu S."/>
            <person name="Lin W."/>
            <person name="Guo K."/>
            <person name="Jin S."/>
            <person name="Xu P."/>
            <person name="Storey K.B."/>
            <person name="Huan P."/>
            <person name="Zhang T."/>
            <person name="Zhou Y."/>
            <person name="Zhang J."/>
            <person name="Lin C."/>
            <person name="Li X."/>
            <person name="Xing L."/>
            <person name="Huo D."/>
            <person name="Sun M."/>
            <person name="Wang L."/>
            <person name="Mercier A."/>
            <person name="Li F."/>
            <person name="Yang H."/>
            <person name="Xiang J."/>
        </authorList>
    </citation>
    <scope>NUCLEOTIDE SEQUENCE [LARGE SCALE GENOMIC DNA]</scope>
    <source>
        <strain evidence="12">Shaxun</strain>
        <tissue evidence="12">Muscle</tissue>
    </source>
</reference>
<dbReference type="InterPro" id="IPR043502">
    <property type="entry name" value="DNA/RNA_pol_sf"/>
</dbReference>
<evidence type="ECO:0000256" key="5">
    <source>
        <dbReference type="ARBA" id="ARBA00022832"/>
    </source>
</evidence>
<protein>
    <submittedName>
        <fullName evidence="12">Putative carnitine O-palmitoyltransferase 1, liver isoform</fullName>
    </submittedName>
</protein>
<keyword evidence="4 10" id="KW-0812">Transmembrane</keyword>
<keyword evidence="6 10" id="KW-1133">Transmembrane helix</keyword>
<dbReference type="AlphaFoldDB" id="A0A2G8KUU6"/>
<dbReference type="PANTHER" id="PTHR22589">
    <property type="entry name" value="CARNITINE O-ACYLTRANSFERASE"/>
    <property type="match status" value="1"/>
</dbReference>
<dbReference type="GO" id="GO:0005739">
    <property type="term" value="C:mitochondrion"/>
    <property type="evidence" value="ECO:0007669"/>
    <property type="project" value="TreeGrafter"/>
</dbReference>
<dbReference type="InterPro" id="IPR000477">
    <property type="entry name" value="RT_dom"/>
</dbReference>
<dbReference type="Pfam" id="PF16484">
    <property type="entry name" value="CPT_N"/>
    <property type="match status" value="1"/>
</dbReference>
<evidence type="ECO:0000256" key="7">
    <source>
        <dbReference type="ARBA" id="ARBA00023098"/>
    </source>
</evidence>
<evidence type="ECO:0000313" key="12">
    <source>
        <dbReference type="EMBL" id="PIK51784.1"/>
    </source>
</evidence>
<dbReference type="SUPFAM" id="SSF52777">
    <property type="entry name" value="CoA-dependent acyltransferases"/>
    <property type="match status" value="2"/>
</dbReference>
<dbReference type="InterPro" id="IPR039551">
    <property type="entry name" value="Cho/carn_acyl_trans"/>
</dbReference>
<dbReference type="InterPro" id="IPR023213">
    <property type="entry name" value="CAT-like_dom_sf"/>
</dbReference>
<dbReference type="GO" id="GO:0006635">
    <property type="term" value="P:fatty acid beta-oxidation"/>
    <property type="evidence" value="ECO:0007669"/>
    <property type="project" value="UniProtKB-UniPathway"/>
</dbReference>
<keyword evidence="5" id="KW-0276">Fatty acid metabolism</keyword>
<keyword evidence="8 10" id="KW-0472">Membrane</keyword>
<dbReference type="EMBL" id="MRZV01000356">
    <property type="protein sequence ID" value="PIK51784.1"/>
    <property type="molecule type" value="Genomic_DNA"/>
</dbReference>
<dbReference type="InterPro" id="IPR000542">
    <property type="entry name" value="Carn_acyl_trans"/>
</dbReference>
<dbReference type="GO" id="GO:0009437">
    <property type="term" value="P:carnitine metabolic process"/>
    <property type="evidence" value="ECO:0007669"/>
    <property type="project" value="TreeGrafter"/>
</dbReference>
<feature type="domain" description="Reverse transcriptase" evidence="11">
    <location>
        <begin position="383"/>
        <end position="496"/>
    </location>
</feature>
<dbReference type="SUPFAM" id="SSF56672">
    <property type="entry name" value="DNA/RNA polymerases"/>
    <property type="match status" value="1"/>
</dbReference>